<dbReference type="InterPro" id="IPR011234">
    <property type="entry name" value="Fumarylacetoacetase-like_C"/>
</dbReference>
<evidence type="ECO:0000256" key="1">
    <source>
        <dbReference type="ARBA" id="ARBA00023239"/>
    </source>
</evidence>
<protein>
    <submittedName>
        <fullName evidence="3">2-keto-4-pentenoate hydratase</fullName>
    </submittedName>
</protein>
<name>A0ABW8AAW8_9ACTN</name>
<dbReference type="Gene3D" id="3.90.850.10">
    <property type="entry name" value="Fumarylacetoacetase-like, C-terminal domain"/>
    <property type="match status" value="1"/>
</dbReference>
<dbReference type="SUPFAM" id="SSF56529">
    <property type="entry name" value="FAH"/>
    <property type="match status" value="1"/>
</dbReference>
<dbReference type="Proteomes" id="UP001612928">
    <property type="component" value="Unassembled WGS sequence"/>
</dbReference>
<feature type="domain" description="Fumarylacetoacetase-like C-terminal" evidence="2">
    <location>
        <begin position="93"/>
        <end position="257"/>
    </location>
</feature>
<proteinExistence type="predicted"/>
<evidence type="ECO:0000313" key="3">
    <source>
        <dbReference type="EMBL" id="MFI7443152.1"/>
    </source>
</evidence>
<dbReference type="Pfam" id="PF01557">
    <property type="entry name" value="FAA_hydrolase"/>
    <property type="match status" value="1"/>
</dbReference>
<accession>A0ABW8AAW8</accession>
<dbReference type="PANTHER" id="PTHR30143:SF0">
    <property type="entry name" value="2-KETO-4-PENTENOATE HYDRATASE"/>
    <property type="match status" value="1"/>
</dbReference>
<dbReference type="InterPro" id="IPR050772">
    <property type="entry name" value="Hydratase-Decarb/MhpD_sf"/>
</dbReference>
<keyword evidence="1" id="KW-0456">Lyase</keyword>
<dbReference type="PANTHER" id="PTHR30143">
    <property type="entry name" value="ACID HYDRATASE"/>
    <property type="match status" value="1"/>
</dbReference>
<reference evidence="3 4" key="1">
    <citation type="submission" date="2024-10" db="EMBL/GenBank/DDBJ databases">
        <title>The Natural Products Discovery Center: Release of the First 8490 Sequenced Strains for Exploring Actinobacteria Biosynthetic Diversity.</title>
        <authorList>
            <person name="Kalkreuter E."/>
            <person name="Kautsar S.A."/>
            <person name="Yang D."/>
            <person name="Bader C.D."/>
            <person name="Teijaro C.N."/>
            <person name="Fluegel L."/>
            <person name="Davis C.M."/>
            <person name="Simpson J.R."/>
            <person name="Lauterbach L."/>
            <person name="Steele A.D."/>
            <person name="Gui C."/>
            <person name="Meng S."/>
            <person name="Li G."/>
            <person name="Viehrig K."/>
            <person name="Ye F."/>
            <person name="Su P."/>
            <person name="Kiefer A.F."/>
            <person name="Nichols A."/>
            <person name="Cepeda A.J."/>
            <person name="Yan W."/>
            <person name="Fan B."/>
            <person name="Jiang Y."/>
            <person name="Adhikari A."/>
            <person name="Zheng C.-J."/>
            <person name="Schuster L."/>
            <person name="Cowan T.M."/>
            <person name="Smanski M.J."/>
            <person name="Chevrette M.G."/>
            <person name="De Carvalho L.P.S."/>
            <person name="Shen B."/>
        </authorList>
    </citation>
    <scope>NUCLEOTIDE SEQUENCE [LARGE SCALE GENOMIC DNA]</scope>
    <source>
        <strain evidence="3 4">NPDC049503</strain>
    </source>
</reference>
<dbReference type="InterPro" id="IPR036663">
    <property type="entry name" value="Fumarylacetoacetase_C_sf"/>
</dbReference>
<dbReference type="RefSeq" id="WP_397023237.1">
    <property type="nucleotide sequence ID" value="NZ_JBITMB010000005.1"/>
</dbReference>
<comment type="caution">
    <text evidence="3">The sequence shown here is derived from an EMBL/GenBank/DDBJ whole genome shotgun (WGS) entry which is preliminary data.</text>
</comment>
<sequence>MRASEVREAAAALLGAYRSGTPIPPLSATYPGATIADAYRIQQEQVRAWTDAGDHVRGHKIGLVSAAIQRQMGVHEPDYGHLTAGMFRSEHRPIPAGAFLQPRIEPEIAFVLGAPLRGPGVTVDDARRAVRCLLPALEIVDSRIRDWRISIVDTIADNASTGAVILGSTPIDPADVDLASTSCVLLRNGTVAETGTGAAVLGTPLNALAWLANAVGGLGVSLGPGQVVLSGSITRAIALAPGDSITADFSGIGRVTAMLGEEDAP</sequence>
<organism evidence="3 4">
    <name type="scientific">Nonomuraea indica</name>
    <dbReference type="NCBI Taxonomy" id="1581193"/>
    <lineage>
        <taxon>Bacteria</taxon>
        <taxon>Bacillati</taxon>
        <taxon>Actinomycetota</taxon>
        <taxon>Actinomycetes</taxon>
        <taxon>Streptosporangiales</taxon>
        <taxon>Streptosporangiaceae</taxon>
        <taxon>Nonomuraea</taxon>
    </lineage>
</organism>
<gene>
    <name evidence="3" type="ORF">ACIBP5_24545</name>
</gene>
<evidence type="ECO:0000259" key="2">
    <source>
        <dbReference type="Pfam" id="PF01557"/>
    </source>
</evidence>
<dbReference type="EMBL" id="JBITMB010000005">
    <property type="protein sequence ID" value="MFI7443152.1"/>
    <property type="molecule type" value="Genomic_DNA"/>
</dbReference>
<evidence type="ECO:0000313" key="4">
    <source>
        <dbReference type="Proteomes" id="UP001612928"/>
    </source>
</evidence>
<keyword evidence="4" id="KW-1185">Reference proteome</keyword>